<dbReference type="InterPro" id="IPR036700">
    <property type="entry name" value="BOBF_sf"/>
</dbReference>
<evidence type="ECO:0000313" key="1">
    <source>
        <dbReference type="EMBL" id="MDH6063884.1"/>
    </source>
</evidence>
<comment type="caution">
    <text evidence="1">The sequence shown here is derived from an EMBL/GenBank/DDBJ whole genome shotgun (WGS) entry which is preliminary data.</text>
</comment>
<name>A0AA43KEN6_9CYAN</name>
<accession>A0AA43KEN6</accession>
<dbReference type="SUPFAM" id="SSF101756">
    <property type="entry name" value="Hypothetical protein YgiW"/>
    <property type="match status" value="1"/>
</dbReference>
<dbReference type="EMBL" id="JANQDL010000063">
    <property type="protein sequence ID" value="MDH6063884.1"/>
    <property type="molecule type" value="Genomic_DNA"/>
</dbReference>
<gene>
    <name evidence="1" type="ORF">NWP23_08920</name>
</gene>
<sequence length="134" mass="14930">MQRTKKFHLGSIIPYYRLGVALLLVAGLSSCGSFTKSTLNTGNLGIGSNVTFIRDIKAETDQQSIVYIQGKVEKQVPLIKQWAYQIGDSTGKIWVITHQPNLKEGDPVVIRGKVRYKSIPLADQEFGETYIEES</sequence>
<dbReference type="AlphaFoldDB" id="A0AA43KEN6"/>
<reference evidence="1 2" key="1">
    <citation type="journal article" date="2023" name="J. Phycol.">
        <title>Chrysosporum ovalisporum is synonymous with the true-branching cyanobacterium Umezakia natans (Nostocales/Aphanizomenonaceae).</title>
        <authorList>
            <person name="McGregor G.B."/>
            <person name="Sendall B.C."/>
            <person name="Niiyama Y."/>
            <person name="Tuji A."/>
            <person name="Willis A."/>
        </authorList>
    </citation>
    <scope>NUCLEOTIDE SEQUENCE [LARGE SCALE GENOMIC DNA]</scope>
    <source>
        <strain evidence="1 2">FSS-62</strain>
    </source>
</reference>
<evidence type="ECO:0000313" key="2">
    <source>
        <dbReference type="Proteomes" id="UP001159370"/>
    </source>
</evidence>
<dbReference type="GeneID" id="83685094"/>
<dbReference type="PROSITE" id="PS51257">
    <property type="entry name" value="PROKAR_LIPOPROTEIN"/>
    <property type="match status" value="1"/>
</dbReference>
<dbReference type="Proteomes" id="UP001159370">
    <property type="component" value="Unassembled WGS sequence"/>
</dbReference>
<dbReference type="RefSeq" id="WP_280652547.1">
    <property type="nucleotide sequence ID" value="NZ_JANQDL010000063.1"/>
</dbReference>
<proteinExistence type="predicted"/>
<protein>
    <submittedName>
        <fullName evidence="1">Uncharacterized protein</fullName>
    </submittedName>
</protein>
<organism evidence="1 2">
    <name type="scientific">Umezakia ovalisporum FSS-62</name>
    <dbReference type="NCBI Taxonomy" id="2971776"/>
    <lineage>
        <taxon>Bacteria</taxon>
        <taxon>Bacillati</taxon>
        <taxon>Cyanobacteriota</taxon>
        <taxon>Cyanophyceae</taxon>
        <taxon>Nostocales</taxon>
        <taxon>Nodulariaceae</taxon>
        <taxon>Umezakia</taxon>
    </lineage>
</organism>